<evidence type="ECO:0000256" key="9">
    <source>
        <dbReference type="PIRSR" id="PIRSR004682-3"/>
    </source>
</evidence>
<feature type="site" description="Stabilizes the phosphoryl group" evidence="9">
    <location>
        <position position="59"/>
    </location>
</feature>
<comment type="similarity">
    <text evidence="7">Belongs to the gmhB family.</text>
</comment>
<dbReference type="PANTHER" id="PTHR42891">
    <property type="entry name" value="D-GLYCERO-BETA-D-MANNO-HEPTOSE-1,7-BISPHOSPHATE 7-PHOSPHATASE"/>
    <property type="match status" value="1"/>
</dbReference>
<keyword evidence="5 7" id="KW-0119">Carbohydrate metabolism</keyword>
<feature type="binding site" evidence="10">
    <location>
        <position position="16"/>
    </location>
    <ligand>
        <name>Mg(2+)</name>
        <dbReference type="ChEBI" id="CHEBI:18420"/>
    </ligand>
</feature>
<feature type="binding site" evidence="10">
    <location>
        <position position="133"/>
    </location>
    <ligand>
        <name>Mg(2+)</name>
        <dbReference type="ChEBI" id="CHEBI:18420"/>
    </ligand>
</feature>
<feature type="active site" description="Proton donor" evidence="8">
    <location>
        <position position="18"/>
    </location>
</feature>
<feature type="active site" description="Nucleophile" evidence="8">
    <location>
        <position position="16"/>
    </location>
</feature>
<dbReference type="RefSeq" id="WP_241499014.1">
    <property type="nucleotide sequence ID" value="NZ_JACJIQ010000014.1"/>
</dbReference>
<dbReference type="Gene3D" id="3.40.50.1000">
    <property type="entry name" value="HAD superfamily/HAD-like"/>
    <property type="match status" value="1"/>
</dbReference>
<keyword evidence="12" id="KW-1185">Reference proteome</keyword>
<feature type="site" description="Stabilizes the phosphoryl group" evidence="9">
    <location>
        <position position="108"/>
    </location>
</feature>
<comment type="cofactor">
    <cofactor evidence="10">
        <name>Mg(2+)</name>
        <dbReference type="ChEBI" id="CHEBI:18420"/>
    </cofactor>
</comment>
<dbReference type="GO" id="GO:0016791">
    <property type="term" value="F:phosphatase activity"/>
    <property type="evidence" value="ECO:0007669"/>
    <property type="project" value="InterPro"/>
</dbReference>
<proteinExistence type="inferred from homology"/>
<dbReference type="EMBL" id="JACJIQ010000014">
    <property type="protein sequence ID" value="MBA9078552.1"/>
    <property type="molecule type" value="Genomic_DNA"/>
</dbReference>
<dbReference type="CDD" id="cd07503">
    <property type="entry name" value="HAD_HisB-N"/>
    <property type="match status" value="1"/>
</dbReference>
<keyword evidence="3 10" id="KW-0479">Metal-binding</keyword>
<evidence type="ECO:0000256" key="4">
    <source>
        <dbReference type="ARBA" id="ARBA00022801"/>
    </source>
</evidence>
<keyword evidence="2 7" id="KW-0963">Cytoplasm</keyword>
<feature type="binding site" evidence="10">
    <location>
        <position position="18"/>
    </location>
    <ligand>
        <name>Mg(2+)</name>
        <dbReference type="ChEBI" id="CHEBI:18420"/>
    </ligand>
</feature>
<dbReference type="SUPFAM" id="SSF56784">
    <property type="entry name" value="HAD-like"/>
    <property type="match status" value="1"/>
</dbReference>
<evidence type="ECO:0000256" key="5">
    <source>
        <dbReference type="ARBA" id="ARBA00023277"/>
    </source>
</evidence>
<feature type="site" description="Contributes to substrate recognition" evidence="9">
    <location>
        <position position="107"/>
    </location>
</feature>
<evidence type="ECO:0000256" key="2">
    <source>
        <dbReference type="ARBA" id="ARBA00022490"/>
    </source>
</evidence>
<evidence type="ECO:0000256" key="10">
    <source>
        <dbReference type="PIRSR" id="PIRSR004682-4"/>
    </source>
</evidence>
<dbReference type="Pfam" id="PF13242">
    <property type="entry name" value="Hydrolase_like"/>
    <property type="match status" value="1"/>
</dbReference>
<dbReference type="Proteomes" id="UP000563094">
    <property type="component" value="Unassembled WGS sequence"/>
</dbReference>
<dbReference type="InterPro" id="IPR036412">
    <property type="entry name" value="HAD-like_sf"/>
</dbReference>
<dbReference type="PANTHER" id="PTHR42891:SF1">
    <property type="entry name" value="D-GLYCERO-BETA-D-MANNO-HEPTOSE-1,7-BISPHOSPHATE 7-PHOSPHATASE"/>
    <property type="match status" value="1"/>
</dbReference>
<dbReference type="GO" id="GO:0005975">
    <property type="term" value="P:carbohydrate metabolic process"/>
    <property type="evidence" value="ECO:0007669"/>
    <property type="project" value="InterPro"/>
</dbReference>
<dbReference type="InterPro" id="IPR006549">
    <property type="entry name" value="HAD-SF_hydro_IIIA"/>
</dbReference>
<protein>
    <recommendedName>
        <fullName evidence="6 7">D,D-heptose 1,7-bisphosphate phosphatase</fullName>
        <ecNumber evidence="7">3.1.3.-</ecNumber>
    </recommendedName>
</protein>
<evidence type="ECO:0000256" key="8">
    <source>
        <dbReference type="PIRSR" id="PIRSR004682-1"/>
    </source>
</evidence>
<dbReference type="PIRSF" id="PIRSF004682">
    <property type="entry name" value="GmhB"/>
    <property type="match status" value="1"/>
</dbReference>
<organism evidence="11 12">
    <name type="scientific">Rufibacter quisquiliarum</name>
    <dbReference type="NCBI Taxonomy" id="1549639"/>
    <lineage>
        <taxon>Bacteria</taxon>
        <taxon>Pseudomonadati</taxon>
        <taxon>Bacteroidota</taxon>
        <taxon>Cytophagia</taxon>
        <taxon>Cytophagales</taxon>
        <taxon>Hymenobacteraceae</taxon>
        <taxon>Rufibacter</taxon>
    </lineage>
</organism>
<dbReference type="InterPro" id="IPR023214">
    <property type="entry name" value="HAD_sf"/>
</dbReference>
<evidence type="ECO:0000256" key="1">
    <source>
        <dbReference type="ARBA" id="ARBA00004496"/>
    </source>
</evidence>
<dbReference type="InterPro" id="IPR004446">
    <property type="entry name" value="Heptose_bisP_phosphatase"/>
</dbReference>
<accession>A0A839GI50</accession>
<comment type="caution">
    <text evidence="11">The sequence shown here is derived from an EMBL/GenBank/DDBJ whole genome shotgun (WGS) entry which is preliminary data.</text>
</comment>
<dbReference type="GO" id="GO:0046872">
    <property type="term" value="F:metal ion binding"/>
    <property type="evidence" value="ECO:0007669"/>
    <property type="project" value="UniProtKB-KW"/>
</dbReference>
<evidence type="ECO:0000313" key="12">
    <source>
        <dbReference type="Proteomes" id="UP000563094"/>
    </source>
</evidence>
<keyword evidence="10" id="KW-0460">Magnesium</keyword>
<comment type="subcellular location">
    <subcellularLocation>
        <location evidence="1 7">Cytoplasm</location>
    </subcellularLocation>
</comment>
<dbReference type="InterPro" id="IPR006543">
    <property type="entry name" value="Histidinol-phos"/>
</dbReference>
<evidence type="ECO:0000256" key="3">
    <source>
        <dbReference type="ARBA" id="ARBA00022723"/>
    </source>
</evidence>
<dbReference type="AlphaFoldDB" id="A0A839GI50"/>
<keyword evidence="4 7" id="KW-0378">Hydrolase</keyword>
<dbReference type="NCBIfam" id="TIGR01662">
    <property type="entry name" value="HAD-SF-IIIA"/>
    <property type="match status" value="1"/>
</dbReference>
<evidence type="ECO:0000313" key="11">
    <source>
        <dbReference type="EMBL" id="MBA9078552.1"/>
    </source>
</evidence>
<name>A0A839GI50_9BACT</name>
<sequence length="175" mass="19428">MNQTQMPLLNKAVFLDRDGVLNVERGEYTYRLEDFEVAPGVPEALQLLKAAGYLLIVITNQAGVVKGLYTKEDVLACHQKLQAATGNLLDDIYLAPGHPTFSESLRRKPDSLMLEKAMAKYMIDPAQSWFVGDHLRDMQAGQKCGVRTILVGEWPAGTHERQSADLLSATREILS</sequence>
<dbReference type="EC" id="3.1.3.-" evidence="7"/>
<dbReference type="NCBIfam" id="TIGR01656">
    <property type="entry name" value="Histidinol-ppas"/>
    <property type="match status" value="1"/>
</dbReference>
<evidence type="ECO:0000256" key="7">
    <source>
        <dbReference type="PIRNR" id="PIRNR004682"/>
    </source>
</evidence>
<gene>
    <name evidence="11" type="ORF">FHS90_003282</name>
</gene>
<dbReference type="GO" id="GO:0005737">
    <property type="term" value="C:cytoplasm"/>
    <property type="evidence" value="ECO:0007669"/>
    <property type="project" value="UniProtKB-SubCell"/>
</dbReference>
<reference evidence="11 12" key="1">
    <citation type="submission" date="2020-08" db="EMBL/GenBank/DDBJ databases">
        <title>Genomic Encyclopedia of Type Strains, Phase IV (KMG-IV): sequencing the most valuable type-strain genomes for metagenomic binning, comparative biology and taxonomic classification.</title>
        <authorList>
            <person name="Goeker M."/>
        </authorList>
    </citation>
    <scope>NUCLEOTIDE SEQUENCE [LARGE SCALE GENOMIC DNA]</scope>
    <source>
        <strain evidence="11 12">DSM 29854</strain>
    </source>
</reference>
<evidence type="ECO:0000256" key="6">
    <source>
        <dbReference type="ARBA" id="ARBA00031828"/>
    </source>
</evidence>